<sequence>MDAKSMILGLAPWFVFSFAAERLGADHVTIAALAACALAFAMTAYSALQGRGWKVLDVSGVVLFGLIAVVGLIGSHQVDEVLVYFGRGGSAFILAAIMAVSAFTIPFTEQYARESVDPALWHSPIFRAKNRQISLVWAGAVTAMGVCHVIAGLLAAGADVAGAHPGNILLNWVIPVALIVFAVKRTHAISGSPARPSVSATDPR</sequence>
<keyword evidence="3" id="KW-1185">Reference proteome</keyword>
<comment type="caution">
    <text evidence="2">The sequence shown here is derived from an EMBL/GenBank/DDBJ whole genome shotgun (WGS) entry which is preliminary data.</text>
</comment>
<feature type="transmembrane region" description="Helical" evidence="1">
    <location>
        <begin position="164"/>
        <end position="183"/>
    </location>
</feature>
<feature type="transmembrane region" description="Helical" evidence="1">
    <location>
        <begin position="135"/>
        <end position="158"/>
    </location>
</feature>
<protein>
    <recommendedName>
        <fullName evidence="4">Intracellular septation protein A</fullName>
    </recommendedName>
</protein>
<keyword evidence="1" id="KW-0472">Membrane</keyword>
<evidence type="ECO:0008006" key="4">
    <source>
        <dbReference type="Google" id="ProtNLM"/>
    </source>
</evidence>
<name>A0ABU7MJI1_9ACTN</name>
<keyword evidence="1" id="KW-0812">Transmembrane</keyword>
<evidence type="ECO:0000256" key="1">
    <source>
        <dbReference type="SAM" id="Phobius"/>
    </source>
</evidence>
<proteinExistence type="predicted"/>
<accession>A0ABU7MJI1</accession>
<reference evidence="2 3" key="1">
    <citation type="submission" date="2024-01" db="EMBL/GenBank/DDBJ databases">
        <title>Draft genome sequence of Gordonia sp. LSe1-13.</title>
        <authorList>
            <person name="Suphannarot A."/>
            <person name="Mingma R."/>
        </authorList>
    </citation>
    <scope>NUCLEOTIDE SEQUENCE [LARGE SCALE GENOMIC DNA]</scope>
    <source>
        <strain evidence="2 3">LSe1-13</strain>
    </source>
</reference>
<evidence type="ECO:0000313" key="2">
    <source>
        <dbReference type="EMBL" id="MEE3853284.1"/>
    </source>
</evidence>
<keyword evidence="1" id="KW-1133">Transmembrane helix</keyword>
<feature type="transmembrane region" description="Helical" evidence="1">
    <location>
        <begin position="55"/>
        <end position="75"/>
    </location>
</feature>
<dbReference type="RefSeq" id="WP_330436290.1">
    <property type="nucleotide sequence ID" value="NZ_JAZDUF010000009.1"/>
</dbReference>
<evidence type="ECO:0000313" key="3">
    <source>
        <dbReference type="Proteomes" id="UP001347146"/>
    </source>
</evidence>
<gene>
    <name evidence="2" type="ORF">VZC37_23300</name>
</gene>
<dbReference type="Proteomes" id="UP001347146">
    <property type="component" value="Unassembled WGS sequence"/>
</dbReference>
<organism evidence="2 3">
    <name type="scientific">Gordonia sesuvii</name>
    <dbReference type="NCBI Taxonomy" id="3116777"/>
    <lineage>
        <taxon>Bacteria</taxon>
        <taxon>Bacillati</taxon>
        <taxon>Actinomycetota</taxon>
        <taxon>Actinomycetes</taxon>
        <taxon>Mycobacteriales</taxon>
        <taxon>Gordoniaceae</taxon>
        <taxon>Gordonia</taxon>
    </lineage>
</organism>
<feature type="transmembrane region" description="Helical" evidence="1">
    <location>
        <begin position="29"/>
        <end position="48"/>
    </location>
</feature>
<feature type="transmembrane region" description="Helical" evidence="1">
    <location>
        <begin position="81"/>
        <end position="105"/>
    </location>
</feature>
<dbReference type="EMBL" id="JAZDUF010000009">
    <property type="protein sequence ID" value="MEE3853284.1"/>
    <property type="molecule type" value="Genomic_DNA"/>
</dbReference>